<organism evidence="1 2">
    <name type="scientific">Roridomyces roridus</name>
    <dbReference type="NCBI Taxonomy" id="1738132"/>
    <lineage>
        <taxon>Eukaryota</taxon>
        <taxon>Fungi</taxon>
        <taxon>Dikarya</taxon>
        <taxon>Basidiomycota</taxon>
        <taxon>Agaricomycotina</taxon>
        <taxon>Agaricomycetes</taxon>
        <taxon>Agaricomycetidae</taxon>
        <taxon>Agaricales</taxon>
        <taxon>Marasmiineae</taxon>
        <taxon>Mycenaceae</taxon>
        <taxon>Roridomyces</taxon>
    </lineage>
</organism>
<reference evidence="1" key="1">
    <citation type="submission" date="2023-03" db="EMBL/GenBank/DDBJ databases">
        <title>Massive genome expansion in bonnet fungi (Mycena s.s.) driven by repeated elements and novel gene families across ecological guilds.</title>
        <authorList>
            <consortium name="Lawrence Berkeley National Laboratory"/>
            <person name="Harder C.B."/>
            <person name="Miyauchi S."/>
            <person name="Viragh M."/>
            <person name="Kuo A."/>
            <person name="Thoen E."/>
            <person name="Andreopoulos B."/>
            <person name="Lu D."/>
            <person name="Skrede I."/>
            <person name="Drula E."/>
            <person name="Henrissat B."/>
            <person name="Morin E."/>
            <person name="Kohler A."/>
            <person name="Barry K."/>
            <person name="LaButti K."/>
            <person name="Morin E."/>
            <person name="Salamov A."/>
            <person name="Lipzen A."/>
            <person name="Mereny Z."/>
            <person name="Hegedus B."/>
            <person name="Baldrian P."/>
            <person name="Stursova M."/>
            <person name="Weitz H."/>
            <person name="Taylor A."/>
            <person name="Grigoriev I.V."/>
            <person name="Nagy L.G."/>
            <person name="Martin F."/>
            <person name="Kauserud H."/>
        </authorList>
    </citation>
    <scope>NUCLEOTIDE SEQUENCE</scope>
    <source>
        <strain evidence="1">9284</strain>
    </source>
</reference>
<dbReference type="GO" id="GO:0004029">
    <property type="term" value="F:aldehyde dehydrogenase (NAD+) activity"/>
    <property type="evidence" value="ECO:0007669"/>
    <property type="project" value="TreeGrafter"/>
</dbReference>
<name>A0AAD7FDZ9_9AGAR</name>
<keyword evidence="2" id="KW-1185">Reference proteome</keyword>
<evidence type="ECO:0000313" key="2">
    <source>
        <dbReference type="Proteomes" id="UP001221142"/>
    </source>
</evidence>
<accession>A0AAD7FDZ9</accession>
<dbReference type="SUPFAM" id="SSF51735">
    <property type="entry name" value="NAD(P)-binding Rossmann-fold domains"/>
    <property type="match status" value="1"/>
</dbReference>
<evidence type="ECO:0000313" key="1">
    <source>
        <dbReference type="EMBL" id="KAJ7613119.1"/>
    </source>
</evidence>
<gene>
    <name evidence="1" type="ORF">FB45DRAFT_993125</name>
</gene>
<dbReference type="GO" id="GO:0005737">
    <property type="term" value="C:cytoplasm"/>
    <property type="evidence" value="ECO:0007669"/>
    <property type="project" value="TreeGrafter"/>
</dbReference>
<sequence>MSLSKYPVNLERITFAHPSTHLVDSDPAPHWRNRLRRRYRPAGDIAITCLIRGATCRAAQIQREFGVKVVVADLAEENMVRRAAEGADVLINTAHADFPTAARAILDGLKTRYERTGRKSVFIHTSGTGALTDDASGQFASDKIYQDIDCADIGAIPTNYVHRETDTMISEASVEGYIQGYVIMPPLIYGRGTGPFSRTSVQIPALIRAALKLGQSIHVGPGLSLWNGVHVQDLVDLYMMLLEDALTGHPKAPTGLECFYFCATDTYSWRQLAGELGRCLHARGALKMPHPRALLPEQELEVLGTWSRFAYGSNSRSKAGKAFTLGWSPKHHTTGIFETIDAEYNAVVQEGLNGHPKVHEINDTFNK</sequence>
<dbReference type="EMBL" id="JARKIF010000029">
    <property type="protein sequence ID" value="KAJ7613119.1"/>
    <property type="molecule type" value="Genomic_DNA"/>
</dbReference>
<dbReference type="Proteomes" id="UP001221142">
    <property type="component" value="Unassembled WGS sequence"/>
</dbReference>
<dbReference type="PANTHER" id="PTHR48079:SF6">
    <property type="entry name" value="NAD(P)-BINDING DOMAIN-CONTAINING PROTEIN-RELATED"/>
    <property type="match status" value="1"/>
</dbReference>
<dbReference type="InterPro" id="IPR051783">
    <property type="entry name" value="NAD(P)-dependent_oxidoreduct"/>
</dbReference>
<protein>
    <recommendedName>
        <fullName evidence="3">NAD(P)-binding protein</fullName>
    </recommendedName>
</protein>
<dbReference type="Gene3D" id="3.40.50.720">
    <property type="entry name" value="NAD(P)-binding Rossmann-like Domain"/>
    <property type="match status" value="1"/>
</dbReference>
<comment type="caution">
    <text evidence="1">The sequence shown here is derived from an EMBL/GenBank/DDBJ whole genome shotgun (WGS) entry which is preliminary data.</text>
</comment>
<evidence type="ECO:0008006" key="3">
    <source>
        <dbReference type="Google" id="ProtNLM"/>
    </source>
</evidence>
<proteinExistence type="predicted"/>
<dbReference type="AlphaFoldDB" id="A0AAD7FDZ9"/>
<dbReference type="InterPro" id="IPR036291">
    <property type="entry name" value="NAD(P)-bd_dom_sf"/>
</dbReference>
<dbReference type="PANTHER" id="PTHR48079">
    <property type="entry name" value="PROTEIN YEEZ"/>
    <property type="match status" value="1"/>
</dbReference>